<feature type="transmembrane region" description="Helical" evidence="7">
    <location>
        <begin position="332"/>
        <end position="356"/>
    </location>
</feature>
<dbReference type="GO" id="GO:0022857">
    <property type="term" value="F:transmembrane transporter activity"/>
    <property type="evidence" value="ECO:0007669"/>
    <property type="project" value="TreeGrafter"/>
</dbReference>
<keyword evidence="4 7" id="KW-1133">Transmembrane helix</keyword>
<dbReference type="AlphaFoldDB" id="A0A0J1LDH7"/>
<feature type="transmembrane region" description="Helical" evidence="7">
    <location>
        <begin position="693"/>
        <end position="714"/>
    </location>
</feature>
<organism evidence="9 10">
    <name type="scientific">Niallia circulans</name>
    <name type="common">Bacillus circulans</name>
    <dbReference type="NCBI Taxonomy" id="1397"/>
    <lineage>
        <taxon>Bacteria</taxon>
        <taxon>Bacillati</taxon>
        <taxon>Bacillota</taxon>
        <taxon>Bacilli</taxon>
        <taxon>Bacillales</taxon>
        <taxon>Bacillaceae</taxon>
        <taxon>Niallia</taxon>
    </lineage>
</organism>
<evidence type="ECO:0000313" key="10">
    <source>
        <dbReference type="Proteomes" id="UP000036045"/>
    </source>
</evidence>
<evidence type="ECO:0000256" key="5">
    <source>
        <dbReference type="ARBA" id="ARBA00023136"/>
    </source>
</evidence>
<accession>A0A0J1LDH7</accession>
<dbReference type="Proteomes" id="UP000036045">
    <property type="component" value="Unassembled WGS sequence"/>
</dbReference>
<feature type="transmembrane region" description="Helical" evidence="7">
    <location>
        <begin position="403"/>
        <end position="423"/>
    </location>
</feature>
<evidence type="ECO:0000256" key="3">
    <source>
        <dbReference type="ARBA" id="ARBA00022692"/>
    </source>
</evidence>
<feature type="transmembrane region" description="Helical" evidence="7">
    <location>
        <begin position="286"/>
        <end position="312"/>
    </location>
</feature>
<evidence type="ECO:0000256" key="7">
    <source>
        <dbReference type="SAM" id="Phobius"/>
    </source>
</evidence>
<feature type="transmembrane region" description="Helical" evidence="7">
    <location>
        <begin position="244"/>
        <end position="265"/>
    </location>
</feature>
<dbReference type="GO" id="GO:0005886">
    <property type="term" value="C:plasma membrane"/>
    <property type="evidence" value="ECO:0007669"/>
    <property type="project" value="UniProtKB-SubCell"/>
</dbReference>
<dbReference type="EMBL" id="LDPH01000006">
    <property type="protein sequence ID" value="KLV26970.1"/>
    <property type="molecule type" value="Genomic_DNA"/>
</dbReference>
<keyword evidence="3 7" id="KW-0812">Transmembrane</keyword>
<name>A0A0J1LDH7_NIACI</name>
<dbReference type="Pfam" id="PF02687">
    <property type="entry name" value="FtsX"/>
    <property type="match status" value="1"/>
</dbReference>
<dbReference type="RefSeq" id="WP_047941502.1">
    <property type="nucleotide sequence ID" value="NZ_JBCLPU010000009.1"/>
</dbReference>
<keyword evidence="5 7" id="KW-0472">Membrane</keyword>
<dbReference type="PANTHER" id="PTHR30572:SF4">
    <property type="entry name" value="ABC TRANSPORTER PERMEASE YTRF"/>
    <property type="match status" value="1"/>
</dbReference>
<reference evidence="9 10" key="1">
    <citation type="submission" date="2015-05" db="EMBL/GenBank/DDBJ databases">
        <title>Whole genome sequence and identification of bacterial endophytes from Costus igneus.</title>
        <authorList>
            <person name="Lee Y.P."/>
            <person name="Gan H.M."/>
            <person name="Eng W."/>
            <person name="Wheatley M.S."/>
            <person name="Caraballo A."/>
            <person name="Polter S."/>
            <person name="Savka M.A."/>
            <person name="Hudson A.O."/>
        </authorList>
    </citation>
    <scope>NUCLEOTIDE SEQUENCE [LARGE SCALE GENOMIC DNA]</scope>
    <source>
        <strain evidence="9 10">RIT379</strain>
    </source>
</reference>
<feature type="domain" description="ABC3 transporter permease C-terminal" evidence="8">
    <location>
        <begin position="248"/>
        <end position="361"/>
    </location>
</feature>
<protein>
    <recommendedName>
        <fullName evidence="8">ABC3 transporter permease C-terminal domain-containing protein</fullName>
    </recommendedName>
</protein>
<dbReference type="PATRIC" id="fig|1397.4.peg.4834"/>
<comment type="caution">
    <text evidence="9">The sequence shown here is derived from an EMBL/GenBank/DDBJ whole genome shotgun (WGS) entry which is preliminary data.</text>
</comment>
<comment type="subcellular location">
    <subcellularLocation>
        <location evidence="1">Cell membrane</location>
        <topology evidence="1">Multi-pass membrane protein</topology>
    </subcellularLocation>
</comment>
<evidence type="ECO:0000256" key="6">
    <source>
        <dbReference type="ARBA" id="ARBA00038076"/>
    </source>
</evidence>
<evidence type="ECO:0000259" key="8">
    <source>
        <dbReference type="Pfam" id="PF02687"/>
    </source>
</evidence>
<dbReference type="OrthoDB" id="2797562at2"/>
<keyword evidence="10" id="KW-1185">Reference proteome</keyword>
<proteinExistence type="inferred from homology"/>
<keyword evidence="2" id="KW-1003">Cell membrane</keyword>
<comment type="similarity">
    <text evidence="6">Belongs to the ABC-4 integral membrane protein family.</text>
</comment>
<dbReference type="PANTHER" id="PTHR30572">
    <property type="entry name" value="MEMBRANE COMPONENT OF TRANSPORTER-RELATED"/>
    <property type="match status" value="1"/>
</dbReference>
<sequence length="812" mass="94911">MFTLGFKFLCSRRKWTILIVLALCLIISSVLSIFTASEAIRAALMEKSYLQYGKNSGVLVGIEKSKSEINKEVKNIGEFQLIDWIPLENSNSATIGWMDKGAVDLSKIKVMEGRLPIGKNEVAIESAYLKLFNSSWAIGDMITLDGKEKQWKVKIVGIISNYSSKRYIPFQFQKELAFPNIFISEQYKDKSSKRNYLINYEDGKNTTLKKTENLLAEYDDKGFVNEKLFLEGLRDYDTIRNISIFYQTVILFISIFSISSLFAYFNKSQRRKIGVLKALGIKRMQLYFFYFSQTFILFFSGLILAVPLNYVFKFLIINKSFKEGISTYQNQTYTFSICWILFLFFMVLFLSFWEIFRSRNLSIKMLINGVEKIPIVNILINKNIKRFEIKQLTRQLFLFPKQFILTVAMISLSILILLFSVIFQKETEGIWDIDEYYYLNSQEVYGFDTQDNLPILLRKGLTFSEQQVTNLKILPGVQYVEKNPFMVDVIPLITSQQKTKDITQWLDNQGEIITYNQKWIVPNVKYEIIDKEEFSQLFPEDDYKAFRGKIMIFVPNKDGRKDANLNNLKGETIEFIKQEKHEGKLQKIKEQFEVYSVNNETYVKQINNKNKISYDGFTIIFDKDTMQNSKLFNGYMELGIFLDTNITENELKKIDDYVNQMIATVPGSLLQNIPEFIQNDTKITSLLGFLAKFSFIITFLLTVTSMFIIVFSKYQLQKKEWGIYLSLGMSKRKLYYFLTSEMVVYCLIAALMSFIIIFLYLMGAVLTFPLSYYLYYYLLVIIYMSLLLIVGSFIIYKIVINQTVYNMLREVE</sequence>
<evidence type="ECO:0000256" key="1">
    <source>
        <dbReference type="ARBA" id="ARBA00004651"/>
    </source>
</evidence>
<dbReference type="InterPro" id="IPR050250">
    <property type="entry name" value="Macrolide_Exporter_MacB"/>
</dbReference>
<dbReference type="InterPro" id="IPR003838">
    <property type="entry name" value="ABC3_permease_C"/>
</dbReference>
<evidence type="ECO:0000256" key="4">
    <source>
        <dbReference type="ARBA" id="ARBA00022989"/>
    </source>
</evidence>
<evidence type="ECO:0000256" key="2">
    <source>
        <dbReference type="ARBA" id="ARBA00022475"/>
    </source>
</evidence>
<feature type="transmembrane region" description="Helical" evidence="7">
    <location>
        <begin position="774"/>
        <end position="799"/>
    </location>
</feature>
<feature type="transmembrane region" description="Helical" evidence="7">
    <location>
        <begin position="734"/>
        <end position="762"/>
    </location>
</feature>
<evidence type="ECO:0000313" key="9">
    <source>
        <dbReference type="EMBL" id="KLV26970.1"/>
    </source>
</evidence>
<gene>
    <name evidence="9" type="ORF">ABW02_08315</name>
</gene>